<sequence>MTLKILVVDDEEYARARIKGLLASQVDYTVFAEAENGVDAVIMTERYQPDIVLMDISMPGMD</sequence>
<dbReference type="GO" id="GO:0000160">
    <property type="term" value="P:phosphorelay signal transduction system"/>
    <property type="evidence" value="ECO:0007669"/>
    <property type="project" value="InterPro"/>
</dbReference>
<keyword evidence="1" id="KW-0597">Phosphoprotein</keyword>
<dbReference type="AlphaFoldDB" id="A0A1Y1Q8H5"/>
<evidence type="ECO:0000313" key="3">
    <source>
        <dbReference type="EMBL" id="OQW99270.1"/>
    </source>
</evidence>
<dbReference type="PROSITE" id="PS50110">
    <property type="entry name" value="RESPONSE_REGULATORY"/>
    <property type="match status" value="1"/>
</dbReference>
<keyword evidence="3" id="KW-0238">DNA-binding</keyword>
<reference evidence="3 4" key="1">
    <citation type="submission" date="2017-01" db="EMBL/GenBank/DDBJ databases">
        <title>Novel large sulfur bacteria in the metagenomes of groundwater-fed chemosynthetic microbial mats in the Lake Huron basin.</title>
        <authorList>
            <person name="Sharrar A.M."/>
            <person name="Flood B.E."/>
            <person name="Bailey J.V."/>
            <person name="Jones D.S."/>
            <person name="Biddanda B."/>
            <person name="Ruberg S.A."/>
            <person name="Marcus D.N."/>
            <person name="Dick G.J."/>
        </authorList>
    </citation>
    <scope>NUCLEOTIDE SEQUENCE [LARGE SCALE GENOMIC DNA]</scope>
    <source>
        <strain evidence="3">A8</strain>
    </source>
</reference>
<evidence type="ECO:0000313" key="4">
    <source>
        <dbReference type="Proteomes" id="UP000192491"/>
    </source>
</evidence>
<dbReference type="InterPro" id="IPR052048">
    <property type="entry name" value="ST_Response_Regulator"/>
</dbReference>
<feature type="domain" description="Response regulatory" evidence="2">
    <location>
        <begin position="4"/>
        <end position="62"/>
    </location>
</feature>
<dbReference type="GO" id="GO:0003677">
    <property type="term" value="F:DNA binding"/>
    <property type="evidence" value="ECO:0007669"/>
    <property type="project" value="UniProtKB-KW"/>
</dbReference>
<comment type="caution">
    <text evidence="3">The sequence shown here is derived from an EMBL/GenBank/DDBJ whole genome shotgun (WGS) entry which is preliminary data.</text>
</comment>
<dbReference type="EMBL" id="MTEJ01000705">
    <property type="protein sequence ID" value="OQW99270.1"/>
    <property type="molecule type" value="Genomic_DNA"/>
</dbReference>
<protein>
    <submittedName>
        <fullName evidence="3">DNA-binding response regulator</fullName>
    </submittedName>
</protein>
<dbReference type="PANTHER" id="PTHR43228:SF1">
    <property type="entry name" value="TWO-COMPONENT RESPONSE REGULATOR ARR22"/>
    <property type="match status" value="1"/>
</dbReference>
<feature type="modified residue" description="4-aspartylphosphate" evidence="1">
    <location>
        <position position="55"/>
    </location>
</feature>
<gene>
    <name evidence="3" type="ORF">BWK73_50770</name>
</gene>
<dbReference type="Proteomes" id="UP000192491">
    <property type="component" value="Unassembled WGS sequence"/>
</dbReference>
<dbReference type="InterPro" id="IPR011006">
    <property type="entry name" value="CheY-like_superfamily"/>
</dbReference>
<evidence type="ECO:0000256" key="1">
    <source>
        <dbReference type="PROSITE-ProRule" id="PRU00169"/>
    </source>
</evidence>
<accession>A0A1Y1Q8H5</accession>
<evidence type="ECO:0000259" key="2">
    <source>
        <dbReference type="PROSITE" id="PS50110"/>
    </source>
</evidence>
<dbReference type="Pfam" id="PF00072">
    <property type="entry name" value="Response_reg"/>
    <property type="match status" value="1"/>
</dbReference>
<dbReference type="InterPro" id="IPR001789">
    <property type="entry name" value="Sig_transdc_resp-reg_receiver"/>
</dbReference>
<dbReference type="PANTHER" id="PTHR43228">
    <property type="entry name" value="TWO-COMPONENT RESPONSE REGULATOR"/>
    <property type="match status" value="1"/>
</dbReference>
<organism evidence="3 4">
    <name type="scientific">Thiothrix lacustris</name>
    <dbReference type="NCBI Taxonomy" id="525917"/>
    <lineage>
        <taxon>Bacteria</taxon>
        <taxon>Pseudomonadati</taxon>
        <taxon>Pseudomonadota</taxon>
        <taxon>Gammaproteobacteria</taxon>
        <taxon>Thiotrichales</taxon>
        <taxon>Thiotrichaceae</taxon>
        <taxon>Thiothrix</taxon>
    </lineage>
</organism>
<proteinExistence type="predicted"/>
<dbReference type="Gene3D" id="3.40.50.2300">
    <property type="match status" value="1"/>
</dbReference>
<name>A0A1Y1Q8H5_9GAMM</name>
<feature type="non-terminal residue" evidence="3">
    <location>
        <position position="62"/>
    </location>
</feature>
<dbReference type="SUPFAM" id="SSF52172">
    <property type="entry name" value="CheY-like"/>
    <property type="match status" value="1"/>
</dbReference>